<dbReference type="AlphaFoldDB" id="A0A7C8PDP4"/>
<organism evidence="1 2">
    <name type="scientific">Orbilia oligospora</name>
    <name type="common">Nematode-trapping fungus</name>
    <name type="synonym">Arthrobotrys oligospora</name>
    <dbReference type="NCBI Taxonomy" id="2813651"/>
    <lineage>
        <taxon>Eukaryota</taxon>
        <taxon>Fungi</taxon>
        <taxon>Dikarya</taxon>
        <taxon>Ascomycota</taxon>
        <taxon>Pezizomycotina</taxon>
        <taxon>Orbiliomycetes</taxon>
        <taxon>Orbiliales</taxon>
        <taxon>Orbiliaceae</taxon>
        <taxon>Orbilia</taxon>
    </lineage>
</organism>
<sequence length="117" mass="13243">MSPNHAETTLHVLYTLGVYEAASDRARELESSLPSSHTWIESDEFARLTNSTYGYMYALIRVHTFGYLLGLPHQAGPQCCIFSRLCAKSTRHSYRPAMHKLLQCLRLTLGSPFGCYK</sequence>
<evidence type="ECO:0000313" key="2">
    <source>
        <dbReference type="Proteomes" id="UP000297595"/>
    </source>
</evidence>
<dbReference type="EMBL" id="SOZJ01000002">
    <property type="protein sequence ID" value="TGJ72260.1"/>
    <property type="molecule type" value="Genomic_DNA"/>
</dbReference>
<accession>A0A7C8PDP4</accession>
<proteinExistence type="predicted"/>
<protein>
    <submittedName>
        <fullName evidence="1">Uncharacterized protein</fullName>
    </submittedName>
</protein>
<gene>
    <name evidence="1" type="ORF">EYR41_004167</name>
</gene>
<comment type="caution">
    <text evidence="1">The sequence shown here is derived from an EMBL/GenBank/DDBJ whole genome shotgun (WGS) entry which is preliminary data.</text>
</comment>
<dbReference type="Proteomes" id="UP000297595">
    <property type="component" value="Unassembled WGS sequence"/>
</dbReference>
<reference evidence="1 2" key="1">
    <citation type="submission" date="2019-03" db="EMBL/GenBank/DDBJ databases">
        <title>Nematode-trapping fungi genome.</title>
        <authorList>
            <person name="Vidal-Diez De Ulzurrun G."/>
        </authorList>
    </citation>
    <scope>NUCLEOTIDE SEQUENCE [LARGE SCALE GENOMIC DNA]</scope>
    <source>
        <strain evidence="1 2">TWF154</strain>
    </source>
</reference>
<evidence type="ECO:0000313" key="1">
    <source>
        <dbReference type="EMBL" id="TGJ72260.1"/>
    </source>
</evidence>
<name>A0A7C8PDP4_ORBOL</name>